<dbReference type="RefSeq" id="WP_101394706.1">
    <property type="nucleotide sequence ID" value="NZ_PJNE01000001.1"/>
</dbReference>
<organism evidence="3 4">
    <name type="scientific">Phycicoccus duodecadis</name>
    <dbReference type="NCBI Taxonomy" id="173053"/>
    <lineage>
        <taxon>Bacteria</taxon>
        <taxon>Bacillati</taxon>
        <taxon>Actinomycetota</taxon>
        <taxon>Actinomycetes</taxon>
        <taxon>Micrococcales</taxon>
        <taxon>Intrasporangiaceae</taxon>
        <taxon>Phycicoccus</taxon>
    </lineage>
</organism>
<keyword evidence="4" id="KW-1185">Reference proteome</keyword>
<protein>
    <recommendedName>
        <fullName evidence="2">HD/PDEase domain-containing protein</fullName>
    </recommendedName>
</protein>
<sequence length="406" mass="41633">MTTAIYIAAVVLLAVSLLVVGVLTAGPSLGGDLAVFLVLAVFVVLIGDVVVEGRTRLSLSNVLLLGGQVLVGPFGAGILGAVLGVLQHRKVPVRARVFNAAQAACYATLGGLAFLAVGGSHDPGALRDVHDVLRHLALPILVADVCQVVVNVLLLAGVVRVSTGVSLRTEVNQLLTSVGLLNLGYGVIAFLLALLWIPAGMGAAAVVLVVAPLLVAQWAYRQHAEELRGQERALQVLVAALEAKAPHLTGHSARVADLSASMAEALGLRPQVIGDTRLAGMLHDVGQTSLPTAVVRSVASTSAALDDYPRRSAGILGGLSFLDGALAPIADHRVALDTRLAPATLPGGIVGLADAYDLLTEVGGLDGAVLGSAEARERLRALPGVDDDLLRALSTALLRPSSSTER</sequence>
<evidence type="ECO:0000256" key="1">
    <source>
        <dbReference type="SAM" id="Phobius"/>
    </source>
</evidence>
<dbReference type="OrthoDB" id="9802066at2"/>
<dbReference type="EMBL" id="PJNE01000001">
    <property type="protein sequence ID" value="PKW26078.1"/>
    <property type="molecule type" value="Genomic_DNA"/>
</dbReference>
<dbReference type="AlphaFoldDB" id="A0A2N3YGV8"/>
<dbReference type="Proteomes" id="UP000233781">
    <property type="component" value="Unassembled WGS sequence"/>
</dbReference>
<dbReference type="SMART" id="SM00471">
    <property type="entry name" value="HDc"/>
    <property type="match status" value="1"/>
</dbReference>
<feature type="transmembrane region" description="Helical" evidence="1">
    <location>
        <begin position="6"/>
        <end position="26"/>
    </location>
</feature>
<evidence type="ECO:0000259" key="2">
    <source>
        <dbReference type="SMART" id="SM00471"/>
    </source>
</evidence>
<keyword evidence="1" id="KW-0472">Membrane</keyword>
<dbReference type="InterPro" id="IPR052020">
    <property type="entry name" value="Cyclic_di-GMP/3'3'-cGAMP_PDE"/>
</dbReference>
<feature type="domain" description="HD/PDEase" evidence="2">
    <location>
        <begin position="244"/>
        <end position="368"/>
    </location>
</feature>
<reference evidence="3 4" key="1">
    <citation type="submission" date="2017-12" db="EMBL/GenBank/DDBJ databases">
        <title>Sequencing the genomes of 1000 Actinobacteria strains.</title>
        <authorList>
            <person name="Klenk H.-P."/>
        </authorList>
    </citation>
    <scope>NUCLEOTIDE SEQUENCE [LARGE SCALE GENOMIC DNA]</scope>
    <source>
        <strain evidence="3 4">DSM 12806</strain>
    </source>
</reference>
<keyword evidence="1" id="KW-0812">Transmembrane</keyword>
<keyword evidence="1" id="KW-1133">Transmembrane helix</keyword>
<dbReference type="Gene3D" id="1.10.3210.10">
    <property type="entry name" value="Hypothetical protein af1432"/>
    <property type="match status" value="1"/>
</dbReference>
<feature type="transmembrane region" description="Helical" evidence="1">
    <location>
        <begin position="137"/>
        <end position="162"/>
    </location>
</feature>
<feature type="transmembrane region" description="Helical" evidence="1">
    <location>
        <begin position="63"/>
        <end position="85"/>
    </location>
</feature>
<proteinExistence type="predicted"/>
<dbReference type="Pfam" id="PF13487">
    <property type="entry name" value="HD_5"/>
    <property type="match status" value="1"/>
</dbReference>
<feature type="transmembrane region" description="Helical" evidence="1">
    <location>
        <begin position="33"/>
        <end position="51"/>
    </location>
</feature>
<feature type="transmembrane region" description="Helical" evidence="1">
    <location>
        <begin position="203"/>
        <end position="220"/>
    </location>
</feature>
<feature type="transmembrane region" description="Helical" evidence="1">
    <location>
        <begin position="97"/>
        <end position="117"/>
    </location>
</feature>
<evidence type="ECO:0000313" key="4">
    <source>
        <dbReference type="Proteomes" id="UP000233781"/>
    </source>
</evidence>
<dbReference type="SUPFAM" id="SSF109604">
    <property type="entry name" value="HD-domain/PDEase-like"/>
    <property type="match status" value="1"/>
</dbReference>
<dbReference type="CDD" id="cd00077">
    <property type="entry name" value="HDc"/>
    <property type="match status" value="1"/>
</dbReference>
<evidence type="ECO:0000313" key="3">
    <source>
        <dbReference type="EMBL" id="PKW26078.1"/>
    </source>
</evidence>
<dbReference type="InterPro" id="IPR003607">
    <property type="entry name" value="HD/PDEase_dom"/>
</dbReference>
<gene>
    <name evidence="3" type="ORF">ATL31_0883</name>
</gene>
<feature type="transmembrane region" description="Helical" evidence="1">
    <location>
        <begin position="174"/>
        <end position="197"/>
    </location>
</feature>
<name>A0A2N3YGV8_9MICO</name>
<comment type="caution">
    <text evidence="3">The sequence shown here is derived from an EMBL/GenBank/DDBJ whole genome shotgun (WGS) entry which is preliminary data.</text>
</comment>
<dbReference type="PANTHER" id="PTHR45228:SF4">
    <property type="entry name" value="LIPOPROTEIN"/>
    <property type="match status" value="1"/>
</dbReference>
<accession>A0A2N3YGV8</accession>
<dbReference type="PANTHER" id="PTHR45228">
    <property type="entry name" value="CYCLIC DI-GMP PHOSPHODIESTERASE TM_0186-RELATED"/>
    <property type="match status" value="1"/>
</dbReference>